<organism evidence="1 2">
    <name type="scientific">Mucilaginibacter pallidiroseus</name>
    <dbReference type="NCBI Taxonomy" id="2599295"/>
    <lineage>
        <taxon>Bacteria</taxon>
        <taxon>Pseudomonadati</taxon>
        <taxon>Bacteroidota</taxon>
        <taxon>Sphingobacteriia</taxon>
        <taxon>Sphingobacteriales</taxon>
        <taxon>Sphingobacteriaceae</taxon>
        <taxon>Mucilaginibacter</taxon>
    </lineage>
</organism>
<evidence type="ECO:0000313" key="1">
    <source>
        <dbReference type="EMBL" id="TWR25842.1"/>
    </source>
</evidence>
<reference evidence="1 2" key="1">
    <citation type="submission" date="2019-07" db="EMBL/GenBank/DDBJ databases">
        <authorList>
            <person name="Kim J."/>
        </authorList>
    </citation>
    <scope>NUCLEOTIDE SEQUENCE [LARGE SCALE GENOMIC DNA]</scope>
    <source>
        <strain evidence="2">dk17</strain>
    </source>
</reference>
<name>A0A563U3E1_9SPHI</name>
<dbReference type="AlphaFoldDB" id="A0A563U3E1"/>
<dbReference type="InterPro" id="IPR026341">
    <property type="entry name" value="T9SS_type_B"/>
</dbReference>
<sequence length="953" mass="103471">MFALTVCAVLKSYSQSFYVATSYGSLNKVTITNNILTSVPVGGCSMGGFFSIAVRGNQLYYFGTTGSLYSADIVDGPSPYLTNCKFITADFSSNSLTVDKNGILYYASSLELYSYNPATNTKLFLGEMPYSPSGDLAFYKDELYMASYPGIVKVSLNYPESSSIDYPTYNAGYGLTTVKINGSSKLYTFTGNSTNYSLTDVYELDMENKTPPKLIGQLPYSVFDAGSADEVGNISVIQLGDIKIEQKCDAFNKARVTVQTPAHTANYTYELNGSQTNTTGIFDNLSPGNYQVVVRSDGNESPNGKTFVVPSFSVPGLNVTANIVSAACGTTGSIKLDAGTFNSSYKIQFEGKLYGFDHTFENLIAGDYQLTIIKPDGCIAYKKIYVVDQQPCPPIIINSVDVSPQCDAFKMSTVKINTAPSPEVYTYTLAGQTNTTGLFSNVEPGFYQLFVISASGQQVGRSVTVKDPVYGIPPYHVTKTDVLCNAKGSIKFSLSGASNGYKIKYDGTTYDLGQEFTALSTGTYHFTILTAEGCIADELDYVIAEASCPFIAIEKIETAAECDVFKTASVKVYTAVHPDVYFYTLNNVTNQTGEFRYISPGVYKLVITSSGGDRKEQDVTVPDFTITKPAINVTIKHPVCDLPGEVQLEFPGTSNTYIIRFNGQAFDQSRAFTNLKAGTHHFTILNAAGCIVDERDFILIQQTCPPITVTQIKTDAECDAFGLASVTVLTASHPDTYTYKLAGATNTSGVFNNLLPGNYMLTITSSGGDYKEQTVTVPDFKVLNKPGLTVQIQNPVCTLAGNVTFVESGNLRGATQIAHNGNFYNVGQKIGNLGVGNNQFKVLNATGCVLDEINIVLKQEDCIDVSFPNTFTPNGDGVNDIFRPNQDSNPVNYRLTIFDRNGQQLFTTTDLRRGWDGTNGNVQYGAGVYYWMVKYIMPDGSPALGKGWVTLVR</sequence>
<comment type="caution">
    <text evidence="1">The sequence shown here is derived from an EMBL/GenBank/DDBJ whole genome shotgun (WGS) entry which is preliminary data.</text>
</comment>
<gene>
    <name evidence="1" type="ORF">FPZ43_16300</name>
</gene>
<proteinExistence type="predicted"/>
<evidence type="ECO:0000313" key="2">
    <source>
        <dbReference type="Proteomes" id="UP000320042"/>
    </source>
</evidence>
<dbReference type="NCBIfam" id="TIGR04131">
    <property type="entry name" value="Bac_Flav_CTERM"/>
    <property type="match status" value="1"/>
</dbReference>
<dbReference type="RefSeq" id="WP_146383000.1">
    <property type="nucleotide sequence ID" value="NZ_VOEJ01000008.1"/>
</dbReference>
<dbReference type="Proteomes" id="UP000320042">
    <property type="component" value="Unassembled WGS sequence"/>
</dbReference>
<accession>A0A563U3E1</accession>
<keyword evidence="2" id="KW-1185">Reference proteome</keyword>
<protein>
    <submittedName>
        <fullName evidence="1">T9SS type B sorting domain-containing protein</fullName>
    </submittedName>
</protein>
<dbReference type="Pfam" id="PF13585">
    <property type="entry name" value="CHU_C"/>
    <property type="match status" value="1"/>
</dbReference>
<dbReference type="OrthoDB" id="7794186at2"/>
<dbReference type="EMBL" id="VOEJ01000008">
    <property type="protein sequence ID" value="TWR25842.1"/>
    <property type="molecule type" value="Genomic_DNA"/>
</dbReference>
<dbReference type="SUPFAM" id="SSF63825">
    <property type="entry name" value="YWTD domain"/>
    <property type="match status" value="1"/>
</dbReference>